<comment type="caution">
    <text evidence="2">The sequence shown here is derived from an EMBL/GenBank/DDBJ whole genome shotgun (WGS) entry which is preliminary data.</text>
</comment>
<dbReference type="EMBL" id="JBJUIK010000010">
    <property type="protein sequence ID" value="KAL3516693.1"/>
    <property type="molecule type" value="Genomic_DNA"/>
</dbReference>
<name>A0ABD2ZG49_9GENT</name>
<dbReference type="InterPro" id="IPR025314">
    <property type="entry name" value="DUF4219"/>
</dbReference>
<feature type="domain" description="DUF4219" evidence="1">
    <location>
        <begin position="12"/>
        <end position="37"/>
    </location>
</feature>
<protein>
    <recommendedName>
        <fullName evidence="1">DUF4219 domain-containing protein</fullName>
    </recommendedName>
</protein>
<proteinExistence type="predicted"/>
<keyword evidence="3" id="KW-1185">Reference proteome</keyword>
<evidence type="ECO:0000313" key="2">
    <source>
        <dbReference type="EMBL" id="KAL3516693.1"/>
    </source>
</evidence>
<gene>
    <name evidence="2" type="ORF">ACH5RR_023595</name>
</gene>
<evidence type="ECO:0000313" key="3">
    <source>
        <dbReference type="Proteomes" id="UP001630127"/>
    </source>
</evidence>
<evidence type="ECO:0000259" key="1">
    <source>
        <dbReference type="Pfam" id="PF13961"/>
    </source>
</evidence>
<accession>A0ABD2ZG49</accession>
<dbReference type="Proteomes" id="UP001630127">
    <property type="component" value="Unassembled WGS sequence"/>
</dbReference>
<dbReference type="AlphaFoldDB" id="A0ABD2ZG49"/>
<reference evidence="2 3" key="1">
    <citation type="submission" date="2024-11" db="EMBL/GenBank/DDBJ databases">
        <title>A near-complete genome assembly of Cinchona calisaya.</title>
        <authorList>
            <person name="Lian D.C."/>
            <person name="Zhao X.W."/>
            <person name="Wei L."/>
        </authorList>
    </citation>
    <scope>NUCLEOTIDE SEQUENCE [LARGE SCALE GENOMIC DNA]</scope>
    <source>
        <tissue evidence="2">Nenye</tissue>
    </source>
</reference>
<organism evidence="2 3">
    <name type="scientific">Cinchona calisaya</name>
    <dbReference type="NCBI Taxonomy" id="153742"/>
    <lineage>
        <taxon>Eukaryota</taxon>
        <taxon>Viridiplantae</taxon>
        <taxon>Streptophyta</taxon>
        <taxon>Embryophyta</taxon>
        <taxon>Tracheophyta</taxon>
        <taxon>Spermatophyta</taxon>
        <taxon>Magnoliopsida</taxon>
        <taxon>eudicotyledons</taxon>
        <taxon>Gunneridae</taxon>
        <taxon>Pentapetalae</taxon>
        <taxon>asterids</taxon>
        <taxon>lamiids</taxon>
        <taxon>Gentianales</taxon>
        <taxon>Rubiaceae</taxon>
        <taxon>Cinchonoideae</taxon>
        <taxon>Cinchoneae</taxon>
        <taxon>Cinchona</taxon>
    </lineage>
</organism>
<sequence length="121" mass="13678">MTDITVGHIKKLNNHNFSKWKSCIESYLESQDLLEYVTGSDATPPPRADATALCKWKVKAAKAMFALKMSTFQGWATQPTIDELENLLENQESLAKQMADVLVKNEEEALYSTQPEVVQER</sequence>
<dbReference type="Pfam" id="PF13961">
    <property type="entry name" value="DUF4219"/>
    <property type="match status" value="1"/>
</dbReference>